<dbReference type="EMBL" id="JOUE01000003">
    <property type="protein sequence ID" value="KFJ43516.1"/>
    <property type="molecule type" value="Genomic_DNA"/>
</dbReference>
<reference evidence="4 7" key="3">
    <citation type="submission" date="2020-08" db="EMBL/GenBank/DDBJ databases">
        <title>Comparative genomics of Francisella species.</title>
        <authorList>
            <person name="Sahl J."/>
            <person name="Sjodin A."/>
            <person name="Wagner D."/>
            <person name="Forsman M."/>
        </authorList>
    </citation>
    <scope>NUCLEOTIDE SEQUENCE [LARGE SCALE GENOMIC DNA]</scope>
    <source>
        <strain evidence="4 7">F1093</strain>
    </source>
</reference>
<dbReference type="GeneID" id="93256160"/>
<dbReference type="STRING" id="28110.KU46_1695"/>
<dbReference type="KEGG" id="fpx:KU46_1695"/>
<dbReference type="KEGG" id="fpz:LA55_833"/>
<dbReference type="Proteomes" id="UP000029117">
    <property type="component" value="Unassembled WGS sequence"/>
</dbReference>
<reference evidence="3 5" key="1">
    <citation type="submission" date="2014-04" db="EMBL/GenBank/DDBJ databases">
        <authorList>
            <person name="Bishop-Lilly K.A."/>
            <person name="Broomall S.M."/>
            <person name="Chain P.S."/>
            <person name="Chertkov O."/>
            <person name="Coyne S.R."/>
            <person name="Daligault H.E."/>
            <person name="Davenport K.W."/>
            <person name="Erkkila T."/>
            <person name="Frey K.G."/>
            <person name="Gibbons H.S."/>
            <person name="Gu W."/>
            <person name="Jaissle J."/>
            <person name="Johnson S.L."/>
            <person name="Koroleva G.I."/>
            <person name="Ladner J.T."/>
            <person name="Lo C.-C."/>
            <person name="Minogue T.D."/>
            <person name="Munk C."/>
            <person name="Palacios G.F."/>
            <person name="Redden C.L."/>
            <person name="Rosenzweig C.N."/>
            <person name="Scholz M.B."/>
            <person name="Teshima H."/>
            <person name="Xu Y."/>
        </authorList>
    </citation>
    <scope>NUCLEOTIDE SEQUENCE [LARGE SCALE GENOMIC DNA]</scope>
    <source>
        <strain evidence="3 5">FAJ</strain>
    </source>
</reference>
<dbReference type="PATRIC" id="fig|28110.15.peg.489"/>
<organism evidence="2 6">
    <name type="scientific">Francisella philomiragia</name>
    <dbReference type="NCBI Taxonomy" id="28110"/>
    <lineage>
        <taxon>Bacteria</taxon>
        <taxon>Pseudomonadati</taxon>
        <taxon>Pseudomonadota</taxon>
        <taxon>Gammaproteobacteria</taxon>
        <taxon>Thiotrichales</taxon>
        <taxon>Francisellaceae</taxon>
        <taxon>Francisella</taxon>
    </lineage>
</organism>
<feature type="transmembrane region" description="Helical" evidence="1">
    <location>
        <begin position="12"/>
        <end position="32"/>
    </location>
</feature>
<evidence type="ECO:0008006" key="8">
    <source>
        <dbReference type="Google" id="ProtNLM"/>
    </source>
</evidence>
<evidence type="ECO:0000313" key="7">
    <source>
        <dbReference type="Proteomes" id="UP000760407"/>
    </source>
</evidence>
<evidence type="ECO:0000313" key="5">
    <source>
        <dbReference type="Proteomes" id="UP000029117"/>
    </source>
</evidence>
<dbReference type="EMBL" id="JACTSG010000004">
    <property type="protein sequence ID" value="MBK2302643.1"/>
    <property type="molecule type" value="Genomic_DNA"/>
</dbReference>
<dbReference type="Proteomes" id="UP000760407">
    <property type="component" value="Unassembled WGS sequence"/>
</dbReference>
<evidence type="ECO:0000256" key="1">
    <source>
        <dbReference type="SAM" id="Phobius"/>
    </source>
</evidence>
<evidence type="ECO:0000313" key="3">
    <source>
        <dbReference type="EMBL" id="KFJ43516.1"/>
    </source>
</evidence>
<keyword evidence="7" id="KW-1185">Reference proteome</keyword>
<accession>A0A080Q990</accession>
<evidence type="ECO:0000313" key="2">
    <source>
        <dbReference type="EMBL" id="AJI52700.1"/>
    </source>
</evidence>
<dbReference type="EMBL" id="CP009440">
    <property type="protein sequence ID" value="AJI52700.1"/>
    <property type="molecule type" value="Genomic_DNA"/>
</dbReference>
<dbReference type="AlphaFoldDB" id="A0A080Q990"/>
<keyword evidence="1" id="KW-0472">Membrane</keyword>
<proteinExistence type="predicted"/>
<keyword evidence="1" id="KW-1133">Transmembrane helix</keyword>
<dbReference type="KEGG" id="fpm:LA56_560"/>
<gene>
    <name evidence="3" type="ORF">DR78_1686</name>
    <name evidence="4" type="ORF">IBE52_06920</name>
    <name evidence="2" type="ORF">LA55_833</name>
</gene>
<dbReference type="KEGG" id="fpj:LA02_1637"/>
<sequence>MPVITFDGLLISPIILFLAIAAILTITTNLAIPKIIHDYIDLKLSWFNLALFICYLGLSMLLIGN</sequence>
<dbReference type="KEGG" id="fpi:BF30_1880"/>
<dbReference type="Proteomes" id="UP000031830">
    <property type="component" value="Chromosome"/>
</dbReference>
<evidence type="ECO:0000313" key="6">
    <source>
        <dbReference type="Proteomes" id="UP000031830"/>
    </source>
</evidence>
<dbReference type="RefSeq" id="WP_004287616.1">
    <property type="nucleotide sequence ID" value="NZ_CP009343.1"/>
</dbReference>
<evidence type="ECO:0000313" key="4">
    <source>
        <dbReference type="EMBL" id="MBK2302643.1"/>
    </source>
</evidence>
<reference evidence="2 6" key="2">
    <citation type="journal article" date="2015" name="Genome Announc.">
        <title>Genome sequencing of 18 francisella strains to aid in assay development and testing.</title>
        <authorList>
            <person name="Johnson S.L."/>
            <person name="Daligault H.E."/>
            <person name="Davenport K.W."/>
            <person name="Coyne S.R."/>
            <person name="Frey K.G."/>
            <person name="Koroleva G.I."/>
            <person name="Broomall S.M."/>
            <person name="Bishop-Lilly K.A."/>
            <person name="Bruce D.C."/>
            <person name="Chertkov O."/>
            <person name="Freitas T."/>
            <person name="Jaissle J."/>
            <person name="Ladner J.T."/>
            <person name="Rosenzweig C.N."/>
            <person name="Gibbons H.S."/>
            <person name="Palacios G.F."/>
            <person name="Redden C.L."/>
            <person name="Xu Y."/>
            <person name="Minogue T.D."/>
            <person name="Chain P.S."/>
        </authorList>
    </citation>
    <scope>NUCLEOTIDE SEQUENCE [LARGE SCALE GENOMIC DNA]</scope>
    <source>
        <strain evidence="2 6">GA01-2794</strain>
    </source>
</reference>
<keyword evidence="1" id="KW-0812">Transmembrane</keyword>
<feature type="transmembrane region" description="Helical" evidence="1">
    <location>
        <begin position="44"/>
        <end position="63"/>
    </location>
</feature>
<protein>
    <recommendedName>
        <fullName evidence="8">DUF1656 domain-containing protein</fullName>
    </recommendedName>
</protein>
<dbReference type="OrthoDB" id="5605757at2"/>
<name>A0A080Q990_9GAMM</name>